<accession>A0A9Y2AHM9</accession>
<sequence length="282" mass="31981">MKTIDLHLHSTYTDGSYSPAELVRKAKEIGLSAIAVTDHDNLIGYTEAKVEADKVGIEILPGIEMSTIYQGRKLHILGLGMNIEDSEFKKQYKKIRAPKEECLDTILERLQKRGVDISREKITPYANHQFDRYAVMRFFAANKKQADVQYIWDEYLNPATEGLQINTPTQEAIVMIRQAGGVASLAHYHKGIGLKGLSIEEKEKWLKELKHMGLNGLEAMYSNFTPEEEGLAKKWVEKFGLIPTGGTDFHGDNRPSYKLGIGNGSLQIPYAWFERIKEVCRY</sequence>
<dbReference type="Pfam" id="PF02811">
    <property type="entry name" value="PHP"/>
    <property type="match status" value="1"/>
</dbReference>
<dbReference type="Proteomes" id="UP001243623">
    <property type="component" value="Chromosome"/>
</dbReference>
<keyword evidence="3" id="KW-1185">Reference proteome</keyword>
<dbReference type="RefSeq" id="WP_147670117.1">
    <property type="nucleotide sequence ID" value="NZ_CP120678.1"/>
</dbReference>
<dbReference type="Gene3D" id="3.20.20.140">
    <property type="entry name" value="Metal-dependent hydrolases"/>
    <property type="match status" value="1"/>
</dbReference>
<feature type="domain" description="Polymerase/histidinol phosphatase N-terminal" evidence="1">
    <location>
        <begin position="4"/>
        <end position="69"/>
    </location>
</feature>
<proteinExistence type="predicted"/>
<gene>
    <name evidence="2" type="ORF">P3F81_10595</name>
</gene>
<dbReference type="KEGG" id="sgbi:P3F81_10595"/>
<dbReference type="SMART" id="SM00481">
    <property type="entry name" value="POLIIIAc"/>
    <property type="match status" value="1"/>
</dbReference>
<evidence type="ECO:0000259" key="1">
    <source>
        <dbReference type="SMART" id="SM00481"/>
    </source>
</evidence>
<name>A0A9Y2AHM9_9FIRM</name>
<dbReference type="SUPFAM" id="SSF89550">
    <property type="entry name" value="PHP domain-like"/>
    <property type="match status" value="1"/>
</dbReference>
<organism evidence="2 3">
    <name type="scientific">Selenobaculum gibii</name>
    <dbReference type="NCBI Taxonomy" id="3054208"/>
    <lineage>
        <taxon>Bacteria</taxon>
        <taxon>Bacillati</taxon>
        <taxon>Bacillota</taxon>
        <taxon>Negativicutes</taxon>
        <taxon>Selenomonadales</taxon>
        <taxon>Selenomonadaceae</taxon>
        <taxon>Selenobaculum</taxon>
    </lineage>
</organism>
<dbReference type="InterPro" id="IPR004013">
    <property type="entry name" value="PHP_dom"/>
</dbReference>
<evidence type="ECO:0000313" key="2">
    <source>
        <dbReference type="EMBL" id="WIW70332.1"/>
    </source>
</evidence>
<dbReference type="CDD" id="cd07438">
    <property type="entry name" value="PHP_HisPPase_AMP"/>
    <property type="match status" value="1"/>
</dbReference>
<dbReference type="GO" id="GO:0035312">
    <property type="term" value="F:5'-3' DNA exonuclease activity"/>
    <property type="evidence" value="ECO:0007669"/>
    <property type="project" value="TreeGrafter"/>
</dbReference>
<dbReference type="EMBL" id="CP120678">
    <property type="protein sequence ID" value="WIW70332.1"/>
    <property type="molecule type" value="Genomic_DNA"/>
</dbReference>
<dbReference type="InterPro" id="IPR003141">
    <property type="entry name" value="Pol/His_phosphatase_N"/>
</dbReference>
<evidence type="ECO:0000313" key="3">
    <source>
        <dbReference type="Proteomes" id="UP001243623"/>
    </source>
</evidence>
<dbReference type="PANTHER" id="PTHR42924:SF3">
    <property type="entry name" value="POLYMERASE_HISTIDINOL PHOSPHATASE N-TERMINAL DOMAIN-CONTAINING PROTEIN"/>
    <property type="match status" value="1"/>
</dbReference>
<dbReference type="InterPro" id="IPR016195">
    <property type="entry name" value="Pol/histidinol_Pase-like"/>
</dbReference>
<reference evidence="2" key="1">
    <citation type="submission" date="2023-03" db="EMBL/GenBank/DDBJ databases">
        <title>Selenobaculum gbiensis gen. nov. sp. nov., a new bacterium isolated from the gut microbiota of IBD patient.</title>
        <authorList>
            <person name="Yeo S."/>
            <person name="Park H."/>
            <person name="Huh C.S."/>
        </authorList>
    </citation>
    <scope>NUCLEOTIDE SEQUENCE</scope>
    <source>
        <strain evidence="2">ICN-92133</strain>
    </source>
</reference>
<dbReference type="GO" id="GO:0004534">
    <property type="term" value="F:5'-3' RNA exonuclease activity"/>
    <property type="evidence" value="ECO:0007669"/>
    <property type="project" value="TreeGrafter"/>
</dbReference>
<dbReference type="InterPro" id="IPR052018">
    <property type="entry name" value="PHP_domain"/>
</dbReference>
<dbReference type="PANTHER" id="PTHR42924">
    <property type="entry name" value="EXONUCLEASE"/>
    <property type="match status" value="1"/>
</dbReference>
<dbReference type="AlphaFoldDB" id="A0A9Y2AHM9"/>
<dbReference type="Gene3D" id="1.10.150.650">
    <property type="match status" value="1"/>
</dbReference>
<protein>
    <submittedName>
        <fullName evidence="2">PHP domain-containing protein</fullName>
    </submittedName>
</protein>